<keyword evidence="3 7" id="KW-0812">Transmembrane</keyword>
<dbReference type="GO" id="GO:0015139">
    <property type="term" value="F:alpha-ketoglutarate transmembrane transporter activity"/>
    <property type="evidence" value="ECO:0007669"/>
    <property type="project" value="TreeGrafter"/>
</dbReference>
<keyword evidence="6" id="KW-0813">Transport</keyword>
<organism evidence="8 9">
    <name type="scientific">Gadus morhua</name>
    <name type="common">Atlantic cod</name>
    <dbReference type="NCBI Taxonomy" id="8049"/>
    <lineage>
        <taxon>Eukaryota</taxon>
        <taxon>Metazoa</taxon>
        <taxon>Chordata</taxon>
        <taxon>Craniata</taxon>
        <taxon>Vertebrata</taxon>
        <taxon>Euteleostomi</taxon>
        <taxon>Actinopterygii</taxon>
        <taxon>Neopterygii</taxon>
        <taxon>Teleostei</taxon>
        <taxon>Neoteleostei</taxon>
        <taxon>Acanthomorphata</taxon>
        <taxon>Zeiogadaria</taxon>
        <taxon>Gadariae</taxon>
        <taxon>Gadiformes</taxon>
        <taxon>Gadoidei</taxon>
        <taxon>Gadidae</taxon>
        <taxon>Gadus</taxon>
    </lineage>
</organism>
<dbReference type="AlphaFoldDB" id="A0A8C4YWX9"/>
<protein>
    <submittedName>
        <fullName evidence="8">Uncharacterized protein</fullName>
    </submittedName>
</protein>
<dbReference type="PANTHER" id="PTHR10283">
    <property type="entry name" value="SOLUTE CARRIER FAMILY 13 MEMBER"/>
    <property type="match status" value="1"/>
</dbReference>
<evidence type="ECO:0000256" key="3">
    <source>
        <dbReference type="ARBA" id="ARBA00022692"/>
    </source>
</evidence>
<dbReference type="Pfam" id="PF00939">
    <property type="entry name" value="Na_sulph_symp"/>
    <property type="match status" value="1"/>
</dbReference>
<sequence>CSLLVCVQYINDSNMRFIGSLIAAIAGQRWNLHKRTALRVLFLVGVLLLGFMLTTAFLSMWINNTAATAMMLPIAHGVLDRSKMSQENWAFEPDVPQENHGGNELESEENRELKYLDLSKGLSVCYAASIGGMATLTVTTPNVILKGQLDALFPGNGDIINFASWFCFSFPTMLLMLIFSWLWSANEREAYQVMKEEYKKLGSMGFAEGSVLVIFVFLVFLWLTRELGLMHVWDSTLINNEKAYVCTTVKHPCLTLSGPQRAYRPLIGPRWKQCLRMCVGPWIQDK</sequence>
<accession>A0A8C4YWX9</accession>
<reference evidence="8" key="2">
    <citation type="submission" date="2025-09" db="UniProtKB">
        <authorList>
            <consortium name="Ensembl"/>
        </authorList>
    </citation>
    <scope>IDENTIFICATION</scope>
</reference>
<comment type="subcellular location">
    <subcellularLocation>
        <location evidence="1">Membrane</location>
        <topology evidence="1">Multi-pass membrane protein</topology>
    </subcellularLocation>
</comment>
<keyword evidence="4 7" id="KW-1133">Transmembrane helix</keyword>
<dbReference type="PANTHER" id="PTHR10283:SF82">
    <property type="entry name" value="SOLUTE CARRIER FAMILY 13 MEMBER 2"/>
    <property type="match status" value="1"/>
</dbReference>
<feature type="transmembrane region" description="Helical" evidence="7">
    <location>
        <begin position="40"/>
        <end position="62"/>
    </location>
</feature>
<evidence type="ECO:0000256" key="1">
    <source>
        <dbReference type="ARBA" id="ARBA00004141"/>
    </source>
</evidence>
<evidence type="ECO:0000256" key="4">
    <source>
        <dbReference type="ARBA" id="ARBA00022989"/>
    </source>
</evidence>
<dbReference type="GO" id="GO:0071285">
    <property type="term" value="P:cellular response to lithium ion"/>
    <property type="evidence" value="ECO:0007669"/>
    <property type="project" value="TreeGrafter"/>
</dbReference>
<dbReference type="InterPro" id="IPR001898">
    <property type="entry name" value="SLC13A/DASS"/>
</dbReference>
<dbReference type="GO" id="GO:0017153">
    <property type="term" value="F:sodium:dicarboxylate symporter activity"/>
    <property type="evidence" value="ECO:0007669"/>
    <property type="project" value="TreeGrafter"/>
</dbReference>
<comment type="similarity">
    <text evidence="2">Belongs to the SLC13A/DASS transporter (TC 2.A.47) family. NADC subfamily.</text>
</comment>
<evidence type="ECO:0000256" key="6">
    <source>
        <dbReference type="ARBA" id="ARBA00023201"/>
    </source>
</evidence>
<reference evidence="8" key="1">
    <citation type="submission" date="2025-08" db="UniProtKB">
        <authorList>
            <consortium name="Ensembl"/>
        </authorList>
    </citation>
    <scope>IDENTIFICATION</scope>
</reference>
<evidence type="ECO:0000256" key="5">
    <source>
        <dbReference type="ARBA" id="ARBA00023136"/>
    </source>
</evidence>
<dbReference type="Ensembl" id="ENSGMOT00000002491.2">
    <property type="protein sequence ID" value="ENSGMOP00000002411.2"/>
    <property type="gene ID" value="ENSGMOG00000002251.2"/>
</dbReference>
<name>A0A8C4YWX9_GADMO</name>
<feature type="transmembrane region" description="Helical" evidence="7">
    <location>
        <begin position="162"/>
        <end position="183"/>
    </location>
</feature>
<keyword evidence="6" id="KW-0739">Sodium transport</keyword>
<evidence type="ECO:0000256" key="7">
    <source>
        <dbReference type="SAM" id="Phobius"/>
    </source>
</evidence>
<dbReference type="Proteomes" id="UP000694546">
    <property type="component" value="Chromosome 16"/>
</dbReference>
<dbReference type="GO" id="GO:0005886">
    <property type="term" value="C:plasma membrane"/>
    <property type="evidence" value="ECO:0007669"/>
    <property type="project" value="TreeGrafter"/>
</dbReference>
<evidence type="ECO:0000313" key="8">
    <source>
        <dbReference type="Ensembl" id="ENSGMOP00000002411.2"/>
    </source>
</evidence>
<keyword evidence="9" id="KW-1185">Reference proteome</keyword>
<dbReference type="GO" id="GO:0015141">
    <property type="term" value="F:succinate transmembrane transporter activity"/>
    <property type="evidence" value="ECO:0007669"/>
    <property type="project" value="TreeGrafter"/>
</dbReference>
<keyword evidence="6" id="KW-0915">Sodium</keyword>
<evidence type="ECO:0000313" key="9">
    <source>
        <dbReference type="Proteomes" id="UP000694546"/>
    </source>
</evidence>
<feature type="transmembrane region" description="Helical" evidence="7">
    <location>
        <begin position="204"/>
        <end position="223"/>
    </location>
</feature>
<keyword evidence="5 7" id="KW-0472">Membrane</keyword>
<proteinExistence type="inferred from homology"/>
<dbReference type="GeneTree" id="ENSGT01030000234550"/>
<keyword evidence="6" id="KW-0406">Ion transport</keyword>
<dbReference type="GO" id="GO:0015138">
    <property type="term" value="F:fumarate transmembrane transporter activity"/>
    <property type="evidence" value="ECO:0007669"/>
    <property type="project" value="TreeGrafter"/>
</dbReference>
<evidence type="ECO:0000256" key="2">
    <source>
        <dbReference type="ARBA" id="ARBA00006772"/>
    </source>
</evidence>